<dbReference type="OrthoDB" id="9816206at2"/>
<dbReference type="InterPro" id="IPR018873">
    <property type="entry name" value="KilA-N_DNA-bd_domain"/>
</dbReference>
<accession>A0A1G9QZ32</accession>
<evidence type="ECO:0000259" key="1">
    <source>
        <dbReference type="Pfam" id="PF10543"/>
    </source>
</evidence>
<reference evidence="3" key="1">
    <citation type="submission" date="2016-10" db="EMBL/GenBank/DDBJ databases">
        <authorList>
            <person name="Varghese N."/>
            <person name="Submissions S."/>
        </authorList>
    </citation>
    <scope>NUCLEOTIDE SEQUENCE [LARGE SCALE GENOMIC DNA]</scope>
    <source>
        <strain evidence="3">DSM 19110</strain>
    </source>
</reference>
<organism evidence="2 3">
    <name type="scientific">Pedobacter steynii</name>
    <dbReference type="NCBI Taxonomy" id="430522"/>
    <lineage>
        <taxon>Bacteria</taxon>
        <taxon>Pseudomonadati</taxon>
        <taxon>Bacteroidota</taxon>
        <taxon>Sphingobacteriia</taxon>
        <taxon>Sphingobacteriales</taxon>
        <taxon>Sphingobacteriaceae</taxon>
        <taxon>Pedobacter</taxon>
    </lineage>
</organism>
<evidence type="ECO:0000313" key="2">
    <source>
        <dbReference type="EMBL" id="SDM16130.1"/>
    </source>
</evidence>
<feature type="domain" description="KilA-N DNA-binding" evidence="1">
    <location>
        <begin position="16"/>
        <end position="101"/>
    </location>
</feature>
<proteinExistence type="predicted"/>
<dbReference type="RefSeq" id="WP_074605742.1">
    <property type="nucleotide sequence ID" value="NZ_FNGY01000003.1"/>
</dbReference>
<sequence length="174" mass="20404">MSPLKNVVVPDEVVLSKIYFLRNQKVMLDRDLAELYDVKPIRLREQVKRNKDRFPENFMFQLTEEEVNNMVSQNAIPSKQALGGAFPYVFTEHGVLMLSNVLKSERALQMSIRIIEIFVKLRETLLLHKDVALLVDQVEKRMGKQDDKIELLFSYLSQFMEKEEEPRKSIGFKL</sequence>
<dbReference type="EMBL" id="FNGY01000003">
    <property type="protein sequence ID" value="SDM16130.1"/>
    <property type="molecule type" value="Genomic_DNA"/>
</dbReference>
<name>A0A1G9QZ32_9SPHI</name>
<dbReference type="AlphaFoldDB" id="A0A1G9QZ32"/>
<dbReference type="Pfam" id="PF10543">
    <property type="entry name" value="ORF6N"/>
    <property type="match status" value="1"/>
</dbReference>
<protein>
    <submittedName>
        <fullName evidence="2">ORF6N domain-containing protein</fullName>
    </submittedName>
</protein>
<gene>
    <name evidence="2" type="ORF">SAMN05421820_10358</name>
</gene>
<evidence type="ECO:0000313" key="3">
    <source>
        <dbReference type="Proteomes" id="UP000183200"/>
    </source>
</evidence>
<dbReference type="Proteomes" id="UP000183200">
    <property type="component" value="Unassembled WGS sequence"/>
</dbReference>
<keyword evidence="3" id="KW-1185">Reference proteome</keyword>